<dbReference type="CDD" id="cd00592">
    <property type="entry name" value="HTH_MerR-like"/>
    <property type="match status" value="1"/>
</dbReference>
<gene>
    <name evidence="3" type="ORF">GD627_08755</name>
</gene>
<dbReference type="PANTHER" id="PTHR30204">
    <property type="entry name" value="REDOX-CYCLING DRUG-SENSING TRANSCRIPTIONAL ACTIVATOR SOXR"/>
    <property type="match status" value="1"/>
</dbReference>
<dbReference type="AlphaFoldDB" id="A0A5N6MGV4"/>
<dbReference type="Gene3D" id="1.10.1660.10">
    <property type="match status" value="1"/>
</dbReference>
<dbReference type="RefSeq" id="WP_152272183.1">
    <property type="nucleotide sequence ID" value="NZ_VTFX01000004.1"/>
</dbReference>
<dbReference type="PANTHER" id="PTHR30204:SF93">
    <property type="entry name" value="HTH MERR-TYPE DOMAIN-CONTAINING PROTEIN"/>
    <property type="match status" value="1"/>
</dbReference>
<accession>A0A5N6MGV4</accession>
<keyword evidence="4" id="KW-1185">Reference proteome</keyword>
<dbReference type="EMBL" id="VTFX01000004">
    <property type="protein sequence ID" value="KAD3632934.1"/>
    <property type="molecule type" value="Genomic_DNA"/>
</dbReference>
<proteinExistence type="predicted"/>
<dbReference type="GO" id="GO:0003677">
    <property type="term" value="F:DNA binding"/>
    <property type="evidence" value="ECO:0007669"/>
    <property type="project" value="UniProtKB-KW"/>
</dbReference>
<evidence type="ECO:0000256" key="1">
    <source>
        <dbReference type="ARBA" id="ARBA00023125"/>
    </source>
</evidence>
<name>A0A5N6MGV4_9MICC</name>
<evidence type="ECO:0000313" key="4">
    <source>
        <dbReference type="Proteomes" id="UP000326852"/>
    </source>
</evidence>
<dbReference type="InterPro" id="IPR047057">
    <property type="entry name" value="MerR_fam"/>
</dbReference>
<dbReference type="Pfam" id="PF13411">
    <property type="entry name" value="MerR_1"/>
    <property type="match status" value="1"/>
</dbReference>
<keyword evidence="1" id="KW-0238">DNA-binding</keyword>
<dbReference type="Proteomes" id="UP000326852">
    <property type="component" value="Unassembled WGS sequence"/>
</dbReference>
<dbReference type="InterPro" id="IPR000551">
    <property type="entry name" value="MerR-type_HTH_dom"/>
</dbReference>
<dbReference type="SMART" id="SM00422">
    <property type="entry name" value="HTH_MERR"/>
    <property type="match status" value="1"/>
</dbReference>
<comment type="caution">
    <text evidence="3">The sequence shown here is derived from an EMBL/GenBank/DDBJ whole genome shotgun (WGS) entry which is preliminary data.</text>
</comment>
<dbReference type="SUPFAM" id="SSF46955">
    <property type="entry name" value="Putative DNA-binding domain"/>
    <property type="match status" value="1"/>
</dbReference>
<evidence type="ECO:0000259" key="2">
    <source>
        <dbReference type="PROSITE" id="PS50937"/>
    </source>
</evidence>
<dbReference type="GO" id="GO:0003700">
    <property type="term" value="F:DNA-binding transcription factor activity"/>
    <property type="evidence" value="ECO:0007669"/>
    <property type="project" value="InterPro"/>
</dbReference>
<evidence type="ECO:0000313" key="3">
    <source>
        <dbReference type="EMBL" id="KAD3632934.1"/>
    </source>
</evidence>
<reference evidence="3 4" key="1">
    <citation type="submission" date="2019-08" db="EMBL/GenBank/DDBJ databases">
        <title>Arthrobacter sp. nov., isolated from plateau pika and Tibetan wild ass.</title>
        <authorList>
            <person name="Ge Y."/>
        </authorList>
    </citation>
    <scope>NUCLEOTIDE SEQUENCE [LARGE SCALE GENOMIC DNA]</scope>
    <source>
        <strain evidence="3 4">785</strain>
    </source>
</reference>
<dbReference type="PROSITE" id="PS50937">
    <property type="entry name" value="HTH_MERR_2"/>
    <property type="match status" value="1"/>
</dbReference>
<organism evidence="3 4">
    <name type="scientific">Arthrobacter yangruifuii</name>
    <dbReference type="NCBI Taxonomy" id="2606616"/>
    <lineage>
        <taxon>Bacteria</taxon>
        <taxon>Bacillati</taxon>
        <taxon>Actinomycetota</taxon>
        <taxon>Actinomycetes</taxon>
        <taxon>Micrococcales</taxon>
        <taxon>Micrococcaceae</taxon>
        <taxon>Arthrobacter</taxon>
    </lineage>
</organism>
<dbReference type="InterPro" id="IPR009061">
    <property type="entry name" value="DNA-bd_dom_put_sf"/>
</dbReference>
<sequence>MHSSLIPLPPRQVGIADAAQFAGTTPEAIRRYHGIGLLPEPEQGSEGHRQYGYDDMIRLLWIRKMVDAGMGMDDIREVFADPAPVGADSGRGAAVGVKRMRTLEGRMGLLSDVVTGRLKELPEGWLRQTDLDNLLVMEQIFGPLGAAVNAGRYAAMAAHPGLREESDRVEAAEEALDDTVAVDDPRVARAAAERHAFEGKLDAAIINCGQAQRDDELFESWDALHSAGAASENATGQDVSRGEKHVSLIDAVGMMPYDYSPARLQCLKLTGELAANEPPAAPAAAAR</sequence>
<feature type="domain" description="HTH merR-type" evidence="2">
    <location>
        <begin position="15"/>
        <end position="81"/>
    </location>
</feature>
<protein>
    <submittedName>
        <fullName evidence="3">MerR family transcriptional regulator</fullName>
    </submittedName>
</protein>